<keyword evidence="3" id="KW-1185">Reference proteome</keyword>
<dbReference type="STRING" id="416450.A0A1V6PXZ0"/>
<protein>
    <submittedName>
        <fullName evidence="2">Uncharacterized protein</fullName>
    </submittedName>
</protein>
<gene>
    <name evidence="2" type="ORF">PENANT_c024G00486</name>
</gene>
<dbReference type="Proteomes" id="UP000191672">
    <property type="component" value="Unassembled WGS sequence"/>
</dbReference>
<dbReference type="AlphaFoldDB" id="A0A1V6PXZ0"/>
<name>A0A1V6PXZ0_9EURO</name>
<evidence type="ECO:0000256" key="1">
    <source>
        <dbReference type="SAM" id="MobiDB-lite"/>
    </source>
</evidence>
<feature type="region of interest" description="Disordered" evidence="1">
    <location>
        <begin position="448"/>
        <end position="487"/>
    </location>
</feature>
<comment type="caution">
    <text evidence="2">The sequence shown here is derived from an EMBL/GenBank/DDBJ whole genome shotgun (WGS) entry which is preliminary data.</text>
</comment>
<reference evidence="3" key="1">
    <citation type="journal article" date="2017" name="Nat. Microbiol.">
        <title>Global analysis of biosynthetic gene clusters reveals vast potential of secondary metabolite production in Penicillium species.</title>
        <authorList>
            <person name="Nielsen J.C."/>
            <person name="Grijseels S."/>
            <person name="Prigent S."/>
            <person name="Ji B."/>
            <person name="Dainat J."/>
            <person name="Nielsen K.F."/>
            <person name="Frisvad J.C."/>
            <person name="Workman M."/>
            <person name="Nielsen J."/>
        </authorList>
    </citation>
    <scope>NUCLEOTIDE SEQUENCE [LARGE SCALE GENOMIC DNA]</scope>
    <source>
        <strain evidence="3">IBT 31811</strain>
    </source>
</reference>
<feature type="compositionally biased region" description="Polar residues" evidence="1">
    <location>
        <begin position="1"/>
        <end position="18"/>
    </location>
</feature>
<accession>A0A1V6PXZ0</accession>
<feature type="region of interest" description="Disordered" evidence="1">
    <location>
        <begin position="147"/>
        <end position="253"/>
    </location>
</feature>
<proteinExistence type="predicted"/>
<feature type="compositionally biased region" description="Polar residues" evidence="1">
    <location>
        <begin position="452"/>
        <end position="462"/>
    </location>
</feature>
<feature type="region of interest" description="Disordered" evidence="1">
    <location>
        <begin position="1"/>
        <end position="31"/>
    </location>
</feature>
<feature type="compositionally biased region" description="Polar residues" evidence="1">
    <location>
        <begin position="147"/>
        <end position="163"/>
    </location>
</feature>
<dbReference type="EMBL" id="MDYN01000024">
    <property type="protein sequence ID" value="OQD81880.1"/>
    <property type="molecule type" value="Genomic_DNA"/>
</dbReference>
<evidence type="ECO:0000313" key="3">
    <source>
        <dbReference type="Proteomes" id="UP000191672"/>
    </source>
</evidence>
<feature type="region of interest" description="Disordered" evidence="1">
    <location>
        <begin position="579"/>
        <end position="642"/>
    </location>
</feature>
<feature type="region of interest" description="Disordered" evidence="1">
    <location>
        <begin position="365"/>
        <end position="406"/>
    </location>
</feature>
<feature type="compositionally biased region" description="Basic residues" evidence="1">
    <location>
        <begin position="467"/>
        <end position="476"/>
    </location>
</feature>
<sequence>MYPTRQTNSGPGSPQGHQDQAAPSHPGFTSINLAHGCFEDKHNEYAGLTAPAPGTAEILDETWNSDVTLRTPDDPVNDPRSHYHLTGTLHGPGQIDLLNQSFPGLFGFDGPSTRHPSPPYFPRPALPPLPGVMGGINAAHPGYMPKFTNSLSNSDRSSYANPRTTRRRYDPALGAASREEYDRLNPYNRNNRSRDDQPPTRARSRSPDTKLTTAGAHRPQFPMPDSVEWPNQWHPGKSTGSYQTPCSEGPVSDKQLVKWESEESKDPACEFSAPCRMRPSPDGMHWRKVVSHVFGRNKASTKLFPQYVWVHYCRKHYQRARYRADQWPFTQCDLLLESLNRMESWGGVENFELILRRREQLRVENEPSVHGDELQASGGRNASKSRREPRTSLALTAPQRSRKHPTAINAPVPLWLRGLVGKSKSFTNIRETIEHVRSYLGDLRKEEREEQMSLTMSPSVTLSPRHAAGKSRKRPAKSTGFRNNQRLQASRVRFPDVEILPTFKPWVVEAALRQRSACKKVIKQESQDHEVPDEEQVVELNDAHDTVNPLVGPGVADPANTHLVRPCVLEHIPNAPVEAEAATSAAEQVRLSENRGQSRIGRAGTNSGNSDSQRRRSQRVYIESLNRVSNQGSIKKPRERKR</sequence>
<organism evidence="2 3">
    <name type="scientific">Penicillium antarcticum</name>
    <dbReference type="NCBI Taxonomy" id="416450"/>
    <lineage>
        <taxon>Eukaryota</taxon>
        <taxon>Fungi</taxon>
        <taxon>Dikarya</taxon>
        <taxon>Ascomycota</taxon>
        <taxon>Pezizomycotina</taxon>
        <taxon>Eurotiomycetes</taxon>
        <taxon>Eurotiomycetidae</taxon>
        <taxon>Eurotiales</taxon>
        <taxon>Aspergillaceae</taxon>
        <taxon>Penicillium</taxon>
    </lineage>
</organism>
<evidence type="ECO:0000313" key="2">
    <source>
        <dbReference type="EMBL" id="OQD81880.1"/>
    </source>
</evidence>